<keyword evidence="4 10" id="KW-0056">Arginine metabolism</keyword>
<dbReference type="GO" id="GO:0006525">
    <property type="term" value="P:arginine metabolic process"/>
    <property type="evidence" value="ECO:0007669"/>
    <property type="project" value="UniProtKB-KW"/>
</dbReference>
<evidence type="ECO:0000313" key="12">
    <source>
        <dbReference type="Proteomes" id="UP000678679"/>
    </source>
</evidence>
<dbReference type="GO" id="GO:0030145">
    <property type="term" value="F:manganese ion binding"/>
    <property type="evidence" value="ECO:0007669"/>
    <property type="project" value="TreeGrafter"/>
</dbReference>
<dbReference type="Proteomes" id="UP000678679">
    <property type="component" value="Chromosome 1"/>
</dbReference>
<dbReference type="InterPro" id="IPR014033">
    <property type="entry name" value="Arginase"/>
</dbReference>
<dbReference type="GO" id="GO:0005829">
    <property type="term" value="C:cytosol"/>
    <property type="evidence" value="ECO:0007669"/>
    <property type="project" value="TreeGrafter"/>
</dbReference>
<comment type="pathway">
    <text evidence="1">Nitrogen metabolism; urea cycle; L-ornithine and urea from L-arginine: step 1/1.</text>
</comment>
<evidence type="ECO:0000256" key="2">
    <source>
        <dbReference type="ARBA" id="ARBA00012168"/>
    </source>
</evidence>
<proteinExistence type="inferred from homology"/>
<evidence type="ECO:0000313" key="11">
    <source>
        <dbReference type="EMBL" id="QWG03966.1"/>
    </source>
</evidence>
<evidence type="ECO:0000256" key="8">
    <source>
        <dbReference type="NCBIfam" id="TIGR01229"/>
    </source>
</evidence>
<dbReference type="Gene3D" id="3.40.800.10">
    <property type="entry name" value="Ureohydrolase domain"/>
    <property type="match status" value="1"/>
</dbReference>
<dbReference type="NCBIfam" id="TIGR01229">
    <property type="entry name" value="rocF_arginase"/>
    <property type="match status" value="1"/>
</dbReference>
<evidence type="ECO:0000256" key="9">
    <source>
        <dbReference type="PROSITE-ProRule" id="PRU00742"/>
    </source>
</evidence>
<name>A0AAX1NA99_9BACT</name>
<keyword evidence="5 10" id="KW-0479">Metal-binding</keyword>
<dbReference type="InterPro" id="IPR023696">
    <property type="entry name" value="Ureohydrolase_dom_sf"/>
</dbReference>
<evidence type="ECO:0000256" key="3">
    <source>
        <dbReference type="ARBA" id="ARBA00018123"/>
    </source>
</evidence>
<comment type="cofactor">
    <cofactor evidence="10">
        <name>Mn(2+)</name>
        <dbReference type="ChEBI" id="CHEBI:29035"/>
    </cofactor>
    <text evidence="10">Binds 2 manganese ions per subunit.</text>
</comment>
<dbReference type="PANTHER" id="PTHR43782:SF3">
    <property type="entry name" value="ARGINASE"/>
    <property type="match status" value="1"/>
</dbReference>
<dbReference type="PRINTS" id="PR00116">
    <property type="entry name" value="ARGINASE"/>
</dbReference>
<dbReference type="PROSITE" id="PS51409">
    <property type="entry name" value="ARGINASE_2"/>
    <property type="match status" value="1"/>
</dbReference>
<keyword evidence="12" id="KW-1185">Reference proteome</keyword>
<dbReference type="AlphaFoldDB" id="A0AAX1NA99"/>
<keyword evidence="6 10" id="KW-0378">Hydrolase</keyword>
<dbReference type="KEGG" id="fya:KMW28_08405"/>
<dbReference type="PANTHER" id="PTHR43782">
    <property type="entry name" value="ARGINASE"/>
    <property type="match status" value="1"/>
</dbReference>
<gene>
    <name evidence="11" type="primary">rocF</name>
    <name evidence="11" type="ORF">KMW28_08405</name>
</gene>
<accession>A0AAX1NA99</accession>
<sequence>MMDIKLLTVRSEIAAGTRGAGMGIDALIVASLDQKSTFFSDYSVQNIDDVNNILFKNNQYPNAKHIDGVHTMLERVSNATSNVLTKENTPFVLAGDHSTAAGTISGIKKSFPEKKLGVIWIDAHADFHSPFTTPSGNMHGMPLAIVTHIDNKEEAVNSPNQETLDYWDRIKSVGTSTPKLAAEDIVFIGVRDTETPENVIINKYGIKNYTVDEVRQLGAIETAHEALKKLEDCDMIYVSFDVDSMDPSISKGTGTPVEHGLTVEEALTINTTLVSSEKLVCWEMVEVNPTLDKHNTMANNAFHILTETVKSYKHNRTVKA</sequence>
<comment type="similarity">
    <text evidence="9 10">Belongs to the arginase family.</text>
</comment>
<dbReference type="Pfam" id="PF00491">
    <property type="entry name" value="Arginase"/>
    <property type="match status" value="1"/>
</dbReference>
<evidence type="ECO:0000256" key="10">
    <source>
        <dbReference type="RuleBase" id="RU361159"/>
    </source>
</evidence>
<reference evidence="11 12" key="1">
    <citation type="submission" date="2021-05" db="EMBL/GenBank/DDBJ databases">
        <title>Comparative genomic studies on the polysaccharide-degrading batcterial strains of the Flammeovirga genus.</title>
        <authorList>
            <person name="Zewei F."/>
            <person name="Zheng Z."/>
            <person name="Yu L."/>
            <person name="Ruyue G."/>
            <person name="Yanhong M."/>
            <person name="Yuanyuan C."/>
            <person name="Jingyan G."/>
            <person name="Wenjun H."/>
        </authorList>
    </citation>
    <scope>NUCLEOTIDE SEQUENCE [LARGE SCALE GENOMIC DNA]</scope>
    <source>
        <strain evidence="11 12">NBRC:100898</strain>
    </source>
</reference>
<dbReference type="GO" id="GO:0004053">
    <property type="term" value="F:arginase activity"/>
    <property type="evidence" value="ECO:0007669"/>
    <property type="project" value="UniProtKB-UniRule"/>
</dbReference>
<protein>
    <recommendedName>
        <fullName evidence="3 8">Arginase</fullName>
        <ecNumber evidence="2 8">3.5.3.1</ecNumber>
    </recommendedName>
</protein>
<evidence type="ECO:0000256" key="6">
    <source>
        <dbReference type="ARBA" id="ARBA00022801"/>
    </source>
</evidence>
<organism evidence="11 12">
    <name type="scientific">Flammeovirga yaeyamensis</name>
    <dbReference type="NCBI Taxonomy" id="367791"/>
    <lineage>
        <taxon>Bacteria</taxon>
        <taxon>Pseudomonadati</taxon>
        <taxon>Bacteroidota</taxon>
        <taxon>Cytophagia</taxon>
        <taxon>Cytophagales</taxon>
        <taxon>Flammeovirgaceae</taxon>
        <taxon>Flammeovirga</taxon>
    </lineage>
</organism>
<evidence type="ECO:0000256" key="4">
    <source>
        <dbReference type="ARBA" id="ARBA00022503"/>
    </source>
</evidence>
<dbReference type="CDD" id="cd09989">
    <property type="entry name" value="Arginase"/>
    <property type="match status" value="1"/>
</dbReference>
<dbReference type="InterPro" id="IPR006035">
    <property type="entry name" value="Ureohydrolase"/>
</dbReference>
<comment type="catalytic activity">
    <reaction evidence="10">
        <text>L-arginine + H2O = urea + L-ornithine</text>
        <dbReference type="Rhea" id="RHEA:20569"/>
        <dbReference type="ChEBI" id="CHEBI:15377"/>
        <dbReference type="ChEBI" id="CHEBI:16199"/>
        <dbReference type="ChEBI" id="CHEBI:32682"/>
        <dbReference type="ChEBI" id="CHEBI:46911"/>
        <dbReference type="EC" id="3.5.3.1"/>
    </reaction>
</comment>
<evidence type="ECO:0000256" key="7">
    <source>
        <dbReference type="ARBA" id="ARBA00023211"/>
    </source>
</evidence>
<evidence type="ECO:0000256" key="5">
    <source>
        <dbReference type="ARBA" id="ARBA00022723"/>
    </source>
</evidence>
<evidence type="ECO:0000256" key="1">
    <source>
        <dbReference type="ARBA" id="ARBA00005098"/>
    </source>
</evidence>
<dbReference type="EC" id="3.5.3.1" evidence="2 8"/>
<dbReference type="SUPFAM" id="SSF52768">
    <property type="entry name" value="Arginase/deacetylase"/>
    <property type="match status" value="1"/>
</dbReference>
<dbReference type="EMBL" id="CP076132">
    <property type="protein sequence ID" value="QWG03966.1"/>
    <property type="molecule type" value="Genomic_DNA"/>
</dbReference>
<keyword evidence="7 10" id="KW-0464">Manganese</keyword>